<dbReference type="RefSeq" id="XP_022474852.1">
    <property type="nucleotide sequence ID" value="XM_022618542.1"/>
</dbReference>
<keyword evidence="3" id="KW-1185">Reference proteome</keyword>
<dbReference type="GeneID" id="34560052"/>
<protein>
    <submittedName>
        <fullName evidence="2">Uncharacterized protein</fullName>
    </submittedName>
</protein>
<proteinExistence type="predicted"/>
<evidence type="ECO:0000256" key="1">
    <source>
        <dbReference type="SAM" id="MobiDB-lite"/>
    </source>
</evidence>
<dbReference type="EMBL" id="MJBS01000054">
    <property type="protein sequence ID" value="OHE97699.1"/>
    <property type="molecule type" value="Genomic_DNA"/>
</dbReference>
<feature type="compositionally biased region" description="Polar residues" evidence="1">
    <location>
        <begin position="40"/>
        <end position="49"/>
    </location>
</feature>
<dbReference type="OrthoDB" id="3526850at2759"/>
<comment type="caution">
    <text evidence="2">The sequence shown here is derived from an EMBL/GenBank/DDBJ whole genome shotgun (WGS) entry which is preliminary data.</text>
</comment>
<dbReference type="Proteomes" id="UP000176998">
    <property type="component" value="Unassembled WGS sequence"/>
</dbReference>
<accession>A0A1G4B8C3</accession>
<sequence>MSAWLPNYPGLGHENHATPRRAPRNQQPDNAPPVPEGNPTAPTQDTPSQKPVIESVTFGLSTWPENAASLRAYQWPSDPGRKRMDLVYKIRFGTMTYEFILYWHPPPGLQVPRDRRAEQRYLQHFENLWRASPNPETSPSFLPVLKQLDEIILQSMYRNNVTLDRPMTNTEPWVCQIVDQDTGPLLYALQRTELWADHRPREVLAVAVYTDSGIHVTHENRPGL</sequence>
<name>A0A1G4B8C3_9PEZI</name>
<evidence type="ECO:0000313" key="2">
    <source>
        <dbReference type="EMBL" id="OHE97699.1"/>
    </source>
</evidence>
<reference evidence="2 3" key="1">
    <citation type="submission" date="2016-09" db="EMBL/GenBank/DDBJ databases">
        <authorList>
            <person name="Capua I."/>
            <person name="De Benedictis P."/>
            <person name="Joannis T."/>
            <person name="Lombin L.H."/>
            <person name="Cattoli G."/>
        </authorList>
    </citation>
    <scope>NUCLEOTIDE SEQUENCE [LARGE SCALE GENOMIC DNA]</scope>
    <source>
        <strain evidence="2 3">IMI 309357</strain>
    </source>
</reference>
<dbReference type="AlphaFoldDB" id="A0A1G4B8C3"/>
<gene>
    <name evidence="2" type="ORF">CORC01_06904</name>
</gene>
<evidence type="ECO:0000313" key="3">
    <source>
        <dbReference type="Proteomes" id="UP000176998"/>
    </source>
</evidence>
<organism evidence="2 3">
    <name type="scientific">Colletotrichum orchidophilum</name>
    <dbReference type="NCBI Taxonomy" id="1209926"/>
    <lineage>
        <taxon>Eukaryota</taxon>
        <taxon>Fungi</taxon>
        <taxon>Dikarya</taxon>
        <taxon>Ascomycota</taxon>
        <taxon>Pezizomycotina</taxon>
        <taxon>Sordariomycetes</taxon>
        <taxon>Hypocreomycetidae</taxon>
        <taxon>Glomerellales</taxon>
        <taxon>Glomerellaceae</taxon>
        <taxon>Colletotrichum</taxon>
    </lineage>
</organism>
<feature type="region of interest" description="Disordered" evidence="1">
    <location>
        <begin position="1"/>
        <end position="50"/>
    </location>
</feature>